<evidence type="ECO:0000313" key="8">
    <source>
        <dbReference type="Proteomes" id="UP001459277"/>
    </source>
</evidence>
<comment type="caution">
    <text evidence="7">The sequence shown here is derived from an EMBL/GenBank/DDBJ whole genome shotgun (WGS) entry which is preliminary data.</text>
</comment>
<evidence type="ECO:0008006" key="9">
    <source>
        <dbReference type="Google" id="ProtNLM"/>
    </source>
</evidence>
<sequence length="631" mass="70657">MRNIKTFNMLFFLVFIVLPNPSMMAQEPKFPDSIFLLAGQSNMAGRGVITPGQATPSSPNILQLSLNHTWFEAHEPLHKEIDEGKRCGIGPGMSFAKTVLAMEPNMGVIGLVPCARGGTGLKQWARGSKLYDNLVQRAHASTKCGGKIKGLLWFQGETDTNSTEDALLYETRLRKFFNDLRDDLYLPDLPIVQVALASGYHSDLVTTVRSSSCCLYLHCLVVDYLIRLHRQVDIDHRTDWNRRRRQIRLSSSMDFSGRRGLLFLKKGIRHTLRSLCSCSDSSNSSKWVYAVFWRILPRNYPPPKWEYGGSALDRSKGNKRNWILVWEDGFCDFCECERTGSGYIKGRFGADVFFKMSHEVYNFGEGLVGKVAADNSHKWVFSDAACDGDPSFISSWNLSVEPQPRAWEFQFNSGIQTIAIISVREGIVQLGSFEKIGEDLNLVISIQRKFSYLQSIPGVFAIQRPYLPIQHPYVLKPNQETSFTFYDKRQFTGMKRLFEEKPEDSPIKSINLGWNTPQNGIAGPPIWSIPPLLPTMSCSLGALLAKLPSVMPSFNAIEAPDSATLLNNNSINSANQRVQFGNGGIQITDIKQEEKSISINHNLRLGNGLVGELGSRSLRDGESALNLNKLA</sequence>
<dbReference type="AlphaFoldDB" id="A0AAW2E722"/>
<keyword evidence="3" id="KW-0804">Transcription</keyword>
<feature type="domain" description="Transcription factor MYC/MYB N-terminal" evidence="6">
    <location>
        <begin position="353"/>
        <end position="450"/>
    </location>
</feature>
<dbReference type="PANTHER" id="PTHR46633">
    <property type="entry name" value="TRANSCRIPTION FACTOR MYC/MYB-RELATED"/>
    <property type="match status" value="1"/>
</dbReference>
<reference evidence="7 8" key="1">
    <citation type="submission" date="2024-01" db="EMBL/GenBank/DDBJ databases">
        <title>A telomere-to-telomere, gap-free genome of sweet tea (Lithocarpus litseifolius).</title>
        <authorList>
            <person name="Zhou J."/>
        </authorList>
    </citation>
    <scope>NUCLEOTIDE SEQUENCE [LARGE SCALE GENOMIC DNA]</scope>
    <source>
        <strain evidence="7">Zhou-2022a</strain>
        <tissue evidence="7">Leaf</tissue>
    </source>
</reference>
<evidence type="ECO:0000256" key="1">
    <source>
        <dbReference type="ARBA" id="ARBA00022801"/>
    </source>
</evidence>
<name>A0AAW2E722_9ROSI</name>
<dbReference type="InterPro" id="IPR036514">
    <property type="entry name" value="SGNH_hydro_sf"/>
</dbReference>
<dbReference type="Gene3D" id="3.40.50.1110">
    <property type="entry name" value="SGNH hydrolase"/>
    <property type="match status" value="1"/>
</dbReference>
<evidence type="ECO:0000256" key="3">
    <source>
        <dbReference type="ARBA" id="ARBA00023163"/>
    </source>
</evidence>
<feature type="domain" description="Sialate O-acetylesterase" evidence="5">
    <location>
        <begin position="33"/>
        <end position="211"/>
    </location>
</feature>
<evidence type="ECO:0000259" key="6">
    <source>
        <dbReference type="Pfam" id="PF14215"/>
    </source>
</evidence>
<keyword evidence="4" id="KW-0732">Signal</keyword>
<keyword evidence="1" id="KW-0378">Hydrolase</keyword>
<dbReference type="InterPro" id="IPR025610">
    <property type="entry name" value="MYC/MYB_N"/>
</dbReference>
<accession>A0AAW2E722</accession>
<evidence type="ECO:0000259" key="5">
    <source>
        <dbReference type="Pfam" id="PF03629"/>
    </source>
</evidence>
<evidence type="ECO:0000256" key="2">
    <source>
        <dbReference type="ARBA" id="ARBA00023015"/>
    </source>
</evidence>
<dbReference type="InterPro" id="IPR005181">
    <property type="entry name" value="SASA"/>
</dbReference>
<dbReference type="Pfam" id="PF14215">
    <property type="entry name" value="bHLH-MYC_N"/>
    <property type="match status" value="1"/>
</dbReference>
<gene>
    <name evidence="7" type="ORF">SO802_004519</name>
</gene>
<dbReference type="SUPFAM" id="SSF52266">
    <property type="entry name" value="SGNH hydrolase"/>
    <property type="match status" value="1"/>
</dbReference>
<protein>
    <recommendedName>
        <fullName evidence="9">Sialate O-acetylesterase domain-containing protein</fullName>
    </recommendedName>
</protein>
<dbReference type="PANTHER" id="PTHR46633:SF6">
    <property type="entry name" value="TRANSCRIPTION FACTOR MYC_MYB N-TERMINAL DOMAIN-CONTAINING PROTEIN"/>
    <property type="match status" value="1"/>
</dbReference>
<dbReference type="Pfam" id="PF03629">
    <property type="entry name" value="SASA"/>
    <property type="match status" value="1"/>
</dbReference>
<feature type="signal peptide" evidence="4">
    <location>
        <begin position="1"/>
        <end position="25"/>
    </location>
</feature>
<proteinExistence type="predicted"/>
<keyword evidence="8" id="KW-1185">Reference proteome</keyword>
<evidence type="ECO:0000313" key="7">
    <source>
        <dbReference type="EMBL" id="KAL0017450.1"/>
    </source>
</evidence>
<dbReference type="GO" id="GO:0016787">
    <property type="term" value="F:hydrolase activity"/>
    <property type="evidence" value="ECO:0007669"/>
    <property type="project" value="UniProtKB-KW"/>
</dbReference>
<keyword evidence="2" id="KW-0805">Transcription regulation</keyword>
<dbReference type="Proteomes" id="UP001459277">
    <property type="component" value="Unassembled WGS sequence"/>
</dbReference>
<organism evidence="7 8">
    <name type="scientific">Lithocarpus litseifolius</name>
    <dbReference type="NCBI Taxonomy" id="425828"/>
    <lineage>
        <taxon>Eukaryota</taxon>
        <taxon>Viridiplantae</taxon>
        <taxon>Streptophyta</taxon>
        <taxon>Embryophyta</taxon>
        <taxon>Tracheophyta</taxon>
        <taxon>Spermatophyta</taxon>
        <taxon>Magnoliopsida</taxon>
        <taxon>eudicotyledons</taxon>
        <taxon>Gunneridae</taxon>
        <taxon>Pentapetalae</taxon>
        <taxon>rosids</taxon>
        <taxon>fabids</taxon>
        <taxon>Fagales</taxon>
        <taxon>Fagaceae</taxon>
        <taxon>Lithocarpus</taxon>
    </lineage>
</organism>
<feature type="chain" id="PRO_5043318337" description="Sialate O-acetylesterase domain-containing protein" evidence="4">
    <location>
        <begin position="26"/>
        <end position="631"/>
    </location>
</feature>
<evidence type="ECO:0000256" key="4">
    <source>
        <dbReference type="SAM" id="SignalP"/>
    </source>
</evidence>
<dbReference type="EMBL" id="JAZDWU010000001">
    <property type="protein sequence ID" value="KAL0017450.1"/>
    <property type="molecule type" value="Genomic_DNA"/>
</dbReference>